<dbReference type="OrthoDB" id="6636741at2"/>
<gene>
    <name evidence="1" type="ORF">DRF59_18975</name>
</gene>
<comment type="caution">
    <text evidence="1">The sequence shown here is derived from an EMBL/GenBank/DDBJ whole genome shotgun (WGS) entry which is preliminary data.</text>
</comment>
<keyword evidence="2" id="KW-1185">Reference proteome</keyword>
<dbReference type="AlphaFoldDB" id="A0A3D9CGK2"/>
<dbReference type="Proteomes" id="UP000256769">
    <property type="component" value="Unassembled WGS sequence"/>
</dbReference>
<name>A0A3D9CGK2_9FLAO</name>
<organism evidence="1 2">
    <name type="scientific">Chryseobacterium flavum</name>
    <dbReference type="NCBI Taxonomy" id="415851"/>
    <lineage>
        <taxon>Bacteria</taxon>
        <taxon>Pseudomonadati</taxon>
        <taxon>Bacteroidota</taxon>
        <taxon>Flavobacteriia</taxon>
        <taxon>Flavobacteriales</taxon>
        <taxon>Weeksellaceae</taxon>
        <taxon>Chryseobacterium group</taxon>
        <taxon>Chryseobacterium</taxon>
    </lineage>
</organism>
<evidence type="ECO:0000313" key="2">
    <source>
        <dbReference type="Proteomes" id="UP000256769"/>
    </source>
</evidence>
<reference evidence="1 2" key="1">
    <citation type="journal article" date="2007" name="Int. J. Syst. Evol. Microbiol.">
        <title>Chryseobacterium flavum sp. nov., isolated from polluted soil.</title>
        <authorList>
            <person name="Zhou Y."/>
            <person name="Dong J."/>
            <person name="Wang X."/>
            <person name="Huang X."/>
            <person name="Zhang K.Y."/>
            <person name="Zhang Y.Q."/>
            <person name="Guo Y.F."/>
            <person name="Lai R."/>
            <person name="Li W.J."/>
        </authorList>
    </citation>
    <scope>NUCLEOTIDE SEQUENCE [LARGE SCALE GENOMIC DNA]</scope>
    <source>
        <strain evidence="1 2">KCTC 12877</strain>
    </source>
</reference>
<dbReference type="EMBL" id="QNUE01000023">
    <property type="protein sequence ID" value="REC64870.1"/>
    <property type="molecule type" value="Genomic_DNA"/>
</dbReference>
<evidence type="ECO:0000313" key="1">
    <source>
        <dbReference type="EMBL" id="REC64870.1"/>
    </source>
</evidence>
<accession>A0A3D9CGK2</accession>
<proteinExistence type="predicted"/>
<sequence>MWKVGPYNELRGVETGLDAHHVGQSAVMKKLVTDFEHNTGPSILVPAVGHRFKGPNGIVSRNTKGFENARQLLARDIFELRRVSGSQKLPNSALKELIEVNKNKFPEAFKKANNK</sequence>
<protein>
    <submittedName>
        <fullName evidence="1">Uncharacterized protein</fullName>
    </submittedName>
</protein>